<evidence type="ECO:0000256" key="10">
    <source>
        <dbReference type="ARBA" id="ARBA00023204"/>
    </source>
</evidence>
<dbReference type="InterPro" id="IPR027417">
    <property type="entry name" value="P-loop_NTPase"/>
</dbReference>
<keyword evidence="16" id="KW-1185">Reference proteome</keyword>
<protein>
    <recommendedName>
        <fullName evidence="14">RecF/RecN/SMC N-terminal domain-containing protein</fullName>
    </recommendedName>
</protein>
<feature type="region of interest" description="Disordered" evidence="13">
    <location>
        <begin position="1"/>
        <end position="78"/>
    </location>
</feature>
<name>A0A1B9INI0_9TREE</name>
<evidence type="ECO:0000256" key="4">
    <source>
        <dbReference type="ARBA" id="ARBA00022454"/>
    </source>
</evidence>
<dbReference type="PANTHER" id="PTHR19306:SF6">
    <property type="entry name" value="STRUCTURAL MAINTENANCE OF CHROMOSOMES PROTEIN 6"/>
    <property type="match status" value="1"/>
</dbReference>
<keyword evidence="8 12" id="KW-0175">Coiled coil</keyword>
<keyword evidence="6" id="KW-0227">DNA damage</keyword>
<dbReference type="GO" id="GO:0003684">
    <property type="term" value="F:damaged DNA binding"/>
    <property type="evidence" value="ECO:0007669"/>
    <property type="project" value="TreeGrafter"/>
</dbReference>
<organism evidence="15 16">
    <name type="scientific">Kwoniella mangroviensis CBS 10435</name>
    <dbReference type="NCBI Taxonomy" id="1331196"/>
    <lineage>
        <taxon>Eukaryota</taxon>
        <taxon>Fungi</taxon>
        <taxon>Dikarya</taxon>
        <taxon>Basidiomycota</taxon>
        <taxon>Agaricomycotina</taxon>
        <taxon>Tremellomycetes</taxon>
        <taxon>Tremellales</taxon>
        <taxon>Cryptococcaceae</taxon>
        <taxon>Kwoniella</taxon>
    </lineage>
</organism>
<dbReference type="GO" id="GO:0000724">
    <property type="term" value="P:double-strand break repair via homologous recombination"/>
    <property type="evidence" value="ECO:0007669"/>
    <property type="project" value="TreeGrafter"/>
</dbReference>
<dbReference type="OrthoDB" id="10072614at2759"/>
<keyword evidence="9" id="KW-0233">DNA recombination</keyword>
<reference evidence="16" key="2">
    <citation type="submission" date="2013-12" db="EMBL/GenBank/DDBJ databases">
        <title>Evolution of pathogenesis and genome organization in the Tremellales.</title>
        <authorList>
            <person name="Cuomo C."/>
            <person name="Litvintseva A."/>
            <person name="Heitman J."/>
            <person name="Chen Y."/>
            <person name="Sun S."/>
            <person name="Springer D."/>
            <person name="Dromer F."/>
            <person name="Young S."/>
            <person name="Zeng Q."/>
            <person name="Chapman S."/>
            <person name="Gujja S."/>
            <person name="Saif S."/>
            <person name="Birren B."/>
        </authorList>
    </citation>
    <scope>NUCLEOTIDE SEQUENCE [LARGE SCALE GENOMIC DNA]</scope>
    <source>
        <strain evidence="16">CBS 10435</strain>
    </source>
</reference>
<feature type="coiled-coil region" evidence="12">
    <location>
        <begin position="347"/>
        <end position="451"/>
    </location>
</feature>
<gene>
    <name evidence="15" type="ORF">L486_05994</name>
</gene>
<evidence type="ECO:0000256" key="3">
    <source>
        <dbReference type="ARBA" id="ARBA00006793"/>
    </source>
</evidence>
<evidence type="ECO:0000256" key="9">
    <source>
        <dbReference type="ARBA" id="ARBA00023172"/>
    </source>
</evidence>
<feature type="coiled-coil region" evidence="12">
    <location>
        <begin position="916"/>
        <end position="971"/>
    </location>
</feature>
<dbReference type="InterPro" id="IPR003395">
    <property type="entry name" value="RecF/RecN/SMC_N"/>
</dbReference>
<dbReference type="GO" id="GO:0030915">
    <property type="term" value="C:Smc5-Smc6 complex"/>
    <property type="evidence" value="ECO:0007669"/>
    <property type="project" value="TreeGrafter"/>
</dbReference>
<evidence type="ECO:0000256" key="6">
    <source>
        <dbReference type="ARBA" id="ARBA00022763"/>
    </source>
</evidence>
<dbReference type="GO" id="GO:0005524">
    <property type="term" value="F:ATP binding"/>
    <property type="evidence" value="ECO:0007669"/>
    <property type="project" value="UniProtKB-KW"/>
</dbReference>
<dbReference type="Pfam" id="PF02463">
    <property type="entry name" value="SMC_N"/>
    <property type="match status" value="1"/>
</dbReference>
<dbReference type="EMBL" id="KI669464">
    <property type="protein sequence ID" value="OCF57135.1"/>
    <property type="molecule type" value="Genomic_DNA"/>
</dbReference>
<feature type="compositionally biased region" description="Acidic residues" evidence="13">
    <location>
        <begin position="62"/>
        <end position="78"/>
    </location>
</feature>
<evidence type="ECO:0000256" key="1">
    <source>
        <dbReference type="ARBA" id="ARBA00004123"/>
    </source>
</evidence>
<keyword evidence="7" id="KW-0067">ATP-binding</keyword>
<evidence type="ECO:0000256" key="8">
    <source>
        <dbReference type="ARBA" id="ARBA00023054"/>
    </source>
</evidence>
<dbReference type="AlphaFoldDB" id="A0A1B9INI0"/>
<evidence type="ECO:0000259" key="14">
    <source>
        <dbReference type="Pfam" id="PF02463"/>
    </source>
</evidence>
<dbReference type="GO" id="GO:0035861">
    <property type="term" value="C:site of double-strand break"/>
    <property type="evidence" value="ECO:0007669"/>
    <property type="project" value="TreeGrafter"/>
</dbReference>
<keyword evidence="4" id="KW-0158">Chromosome</keyword>
<evidence type="ECO:0000256" key="5">
    <source>
        <dbReference type="ARBA" id="ARBA00022741"/>
    </source>
</evidence>
<evidence type="ECO:0000256" key="12">
    <source>
        <dbReference type="SAM" id="Coils"/>
    </source>
</evidence>
<evidence type="ECO:0000256" key="13">
    <source>
        <dbReference type="SAM" id="MobiDB-lite"/>
    </source>
</evidence>
<dbReference type="SUPFAM" id="SSF52540">
    <property type="entry name" value="P-loop containing nucleoside triphosphate hydrolases"/>
    <property type="match status" value="1"/>
</dbReference>
<dbReference type="PANTHER" id="PTHR19306">
    <property type="entry name" value="STRUCTURAL MAINTENANCE OF CHROMOSOMES 5,6 SMC5, SMC6"/>
    <property type="match status" value="1"/>
</dbReference>
<keyword evidence="10" id="KW-0234">DNA repair</keyword>
<evidence type="ECO:0000256" key="2">
    <source>
        <dbReference type="ARBA" id="ARBA00004286"/>
    </source>
</evidence>
<dbReference type="Proteomes" id="UP000092583">
    <property type="component" value="Unassembled WGS sequence"/>
</dbReference>
<accession>A0A1B9INI0</accession>
<keyword evidence="11" id="KW-0539">Nucleus</keyword>
<evidence type="ECO:0000256" key="11">
    <source>
        <dbReference type="ARBA" id="ARBA00023242"/>
    </source>
</evidence>
<proteinExistence type="inferred from homology"/>
<feature type="coiled-coil region" evidence="12">
    <location>
        <begin position="825"/>
        <end position="866"/>
    </location>
</feature>
<dbReference type="STRING" id="1331196.A0A1B9INI0"/>
<feature type="compositionally biased region" description="Basic and acidic residues" evidence="13">
    <location>
        <begin position="22"/>
        <end position="48"/>
    </location>
</feature>
<comment type="subcellular location">
    <subcellularLocation>
        <location evidence="2">Chromosome</location>
    </subcellularLocation>
    <subcellularLocation>
        <location evidence="1">Nucleus</location>
    </subcellularLocation>
</comment>
<evidence type="ECO:0000313" key="15">
    <source>
        <dbReference type="EMBL" id="OCF57135.1"/>
    </source>
</evidence>
<sequence length="1172" mass="133817">MARAGAKRPSPSPQSDDEESEDVRARDVKRVKRERIEEHKRAEERDGLSDDSSDSSNSVPSLDEEDISDDDDDPLDDYEDVQFKDDVLVQAYQAARKSQKGHVGSTSEGGVLKSINLVDFMCHRHLTVDFGPRMNFLVGHNGSGKSAVLTAIAIALGGKAMTTGRGQGLKDLIRKGADKAIITIVMANSGPQAFKPDVYDPHIIIERTISLNGATAYKFRASRDGRILANKRSELSAILENFNINIDSPLTLLTQDQARSFLSSSDPGQLYKFFLKGTQLSSLLETYESSMQNIEQVNTLIKRQVEAVPALKEKVDHLQRKLLASDAILRQRDKYKTVLNQSAWSYVTDKEKERDECQQRVNENDQKIEEAQREVYKHEKKLVTLAEEIRQTEKDISNFDETRKPLQKAVRDAKEKVKREKKELGDIDVGIHNLQNQADSLQASIMTVQEDIDADRGGLQILQRKIDAKLRLDANAQRDEHTKLLRDRTRYEEFADKLRKDKPKKQLQLAEKNGDLKVAMQEAEQIRYQIQQKETAAYNINEKIKNLEGQSTNRLAAFGQGLNNVMRDIQRTKWRHSPPLGPLGMYVKLNDMYYRDTIQGILGATLCTFAVRDPHDRATLVEILRRDMRNGYRPGTGQNQVPPVYMHGGDTFDYKRGDLSHLGPTVLSKLTVTNDDVLRLLITLHRVERTFLARTVQEANNEMKRFHTNKILDHVNFFSADFQQISGTSSSKSSNPSAQWRGNLLFTRDLNDDVQQAREQLHACEKELQALTDKKLEAEKTIQEIDKEVKNIGAAIKKITQGLKPIDLKLDEIRGKLAEVSSTEMDNWEAEREERMRKIQDKEDQLQAFINEKQKKELEIERYQQDSIDRQRELDEHMPQQNQQAEILTALVQHRADADAKKKYYENAMKIYQVRRDKAAAEVADYDAQIEEWASQARGFCPVRVHSTKSSAQLAQERATLEAAIKEAERHLGVDTSQLASDHRAAKRLLVDVSKNIKQMRKLNRVFHHAMRNRRTWWADSRNNIAVRARTAFVVFESMRAMEGRLEFQHKDEKLSLVVHSTTRTENEDGELTERSHYKTPKNLSGGERSFSTVSFLLSLWSTVPCPLRALDEWDVFLDAANRRVAAKSLMEGARESDGKQYILITPQDMSGIELNGPDMKLIRMPDPIRNQ</sequence>
<dbReference type="GO" id="GO:0003697">
    <property type="term" value="F:single-stranded DNA binding"/>
    <property type="evidence" value="ECO:0007669"/>
    <property type="project" value="TreeGrafter"/>
</dbReference>
<comment type="similarity">
    <text evidence="3">Belongs to the SMC family. SMC6 subfamily.</text>
</comment>
<evidence type="ECO:0000256" key="7">
    <source>
        <dbReference type="ARBA" id="ARBA00022840"/>
    </source>
</evidence>
<reference evidence="15 16" key="1">
    <citation type="submission" date="2013-07" db="EMBL/GenBank/DDBJ databases">
        <title>The Genome Sequence of Kwoniella mangroviensis CBS10435.</title>
        <authorList>
            <consortium name="The Broad Institute Genome Sequencing Platform"/>
            <person name="Cuomo C."/>
            <person name="Litvintseva A."/>
            <person name="Chen Y."/>
            <person name="Heitman J."/>
            <person name="Sun S."/>
            <person name="Springer D."/>
            <person name="Dromer F."/>
            <person name="Young S.K."/>
            <person name="Zeng Q."/>
            <person name="Gargeya S."/>
            <person name="Fitzgerald M."/>
            <person name="Abouelleil A."/>
            <person name="Alvarado L."/>
            <person name="Berlin A.M."/>
            <person name="Chapman S.B."/>
            <person name="Dewar J."/>
            <person name="Goldberg J."/>
            <person name="Griggs A."/>
            <person name="Gujja S."/>
            <person name="Hansen M."/>
            <person name="Howarth C."/>
            <person name="Imamovic A."/>
            <person name="Larimer J."/>
            <person name="McCowan C."/>
            <person name="Murphy C."/>
            <person name="Pearson M."/>
            <person name="Priest M."/>
            <person name="Roberts A."/>
            <person name="Saif S."/>
            <person name="Shea T."/>
            <person name="Sykes S."/>
            <person name="Wortman J."/>
            <person name="Nusbaum C."/>
            <person name="Birren B."/>
        </authorList>
    </citation>
    <scope>NUCLEOTIDE SEQUENCE [LARGE SCALE GENOMIC DNA]</scope>
    <source>
        <strain evidence="15 16">CBS 10435</strain>
    </source>
</reference>
<feature type="coiled-coil region" evidence="12">
    <location>
        <begin position="747"/>
        <end position="788"/>
    </location>
</feature>
<evidence type="ECO:0000313" key="16">
    <source>
        <dbReference type="Proteomes" id="UP000092583"/>
    </source>
</evidence>
<feature type="domain" description="RecF/RecN/SMC N-terminal" evidence="14">
    <location>
        <begin position="112"/>
        <end position="1147"/>
    </location>
</feature>
<dbReference type="GO" id="GO:0005634">
    <property type="term" value="C:nucleus"/>
    <property type="evidence" value="ECO:0007669"/>
    <property type="project" value="UniProtKB-SubCell"/>
</dbReference>
<dbReference type="Gene3D" id="3.40.50.300">
    <property type="entry name" value="P-loop containing nucleotide triphosphate hydrolases"/>
    <property type="match status" value="2"/>
</dbReference>
<keyword evidence="5" id="KW-0547">Nucleotide-binding</keyword>